<protein>
    <submittedName>
        <fullName evidence="1">Type II toxin-antitoxin system HicA family toxin</fullName>
    </submittedName>
</protein>
<reference evidence="1 2" key="1">
    <citation type="submission" date="2020-01" db="EMBL/GenBank/DDBJ databases">
        <title>Jiella pacifica sp. nov.</title>
        <authorList>
            <person name="Xue Z."/>
            <person name="Zhu S."/>
            <person name="Chen J."/>
            <person name="Yang J."/>
        </authorList>
    </citation>
    <scope>NUCLEOTIDE SEQUENCE [LARGE SCALE GENOMIC DNA]</scope>
    <source>
        <strain evidence="1 2">40Bstr34</strain>
    </source>
</reference>
<evidence type="ECO:0000313" key="1">
    <source>
        <dbReference type="EMBL" id="NDW06683.1"/>
    </source>
</evidence>
<dbReference type="EMBL" id="JAAAMG010000019">
    <property type="protein sequence ID" value="NDW06683.1"/>
    <property type="molecule type" value="Genomic_DNA"/>
</dbReference>
<sequence>MGKTIERMRANPKADWTIDDIERACREVGLVCIRPSRGSHWKIGEAAGGRRYTIPARRPIKPKYIAEFLKFLNEIGRA</sequence>
<keyword evidence="2" id="KW-1185">Reference proteome</keyword>
<comment type="caution">
    <text evidence="1">The sequence shown here is derived from an EMBL/GenBank/DDBJ whole genome shotgun (WGS) entry which is preliminary data.</text>
</comment>
<proteinExistence type="predicted"/>
<dbReference type="RefSeq" id="WP_163465179.1">
    <property type="nucleotide sequence ID" value="NZ_JAAAMG010000019.1"/>
</dbReference>
<accession>A0A6N9T5N5</accession>
<dbReference type="AlphaFoldDB" id="A0A6N9T5N5"/>
<dbReference type="Proteomes" id="UP000469011">
    <property type="component" value="Unassembled WGS sequence"/>
</dbReference>
<evidence type="ECO:0000313" key="2">
    <source>
        <dbReference type="Proteomes" id="UP000469011"/>
    </source>
</evidence>
<organism evidence="1 2">
    <name type="scientific">Jiella pacifica</name>
    <dbReference type="NCBI Taxonomy" id="2696469"/>
    <lineage>
        <taxon>Bacteria</taxon>
        <taxon>Pseudomonadati</taxon>
        <taxon>Pseudomonadota</taxon>
        <taxon>Alphaproteobacteria</taxon>
        <taxon>Hyphomicrobiales</taxon>
        <taxon>Aurantimonadaceae</taxon>
        <taxon>Jiella</taxon>
    </lineage>
</organism>
<gene>
    <name evidence="1" type="ORF">GTK09_19895</name>
</gene>
<name>A0A6N9T5N5_9HYPH</name>